<dbReference type="Proteomes" id="UP000885936">
    <property type="component" value="Unassembled WGS sequence"/>
</dbReference>
<dbReference type="GO" id="GO:0003735">
    <property type="term" value="F:structural constituent of ribosome"/>
    <property type="evidence" value="ECO:0007669"/>
    <property type="project" value="UniProtKB-UniRule"/>
</dbReference>
<evidence type="ECO:0000256" key="1">
    <source>
        <dbReference type="ARBA" id="ARBA00007151"/>
    </source>
</evidence>
<evidence type="ECO:0000256" key="3">
    <source>
        <dbReference type="ARBA" id="ARBA00022730"/>
    </source>
</evidence>
<feature type="domain" description="Small ribosomal subunit protein uS7" evidence="10">
    <location>
        <begin position="55"/>
        <end position="195"/>
    </location>
</feature>
<name>A0A1F2P424_9EURY</name>
<dbReference type="InterPro" id="IPR020606">
    <property type="entry name" value="Ribosomal_uS7_CS"/>
</dbReference>
<dbReference type="EMBL" id="LYOR01000005">
    <property type="protein sequence ID" value="OFV65913.1"/>
    <property type="molecule type" value="Genomic_DNA"/>
</dbReference>
<evidence type="ECO:0000256" key="2">
    <source>
        <dbReference type="ARBA" id="ARBA00011458"/>
    </source>
</evidence>
<dbReference type="InterPro" id="IPR023798">
    <property type="entry name" value="Ribosomal_uS7_dom"/>
</dbReference>
<dbReference type="PATRIC" id="fig|1839936.3.peg.1107"/>
<keyword evidence="4 7" id="KW-0694">RNA-binding</keyword>
<sequence>MAEEENERNYFLVFGKWSMDNIEFRDLGLDRCISLKGFIAPYSGGRGARKRFDKTTMPIVERLINKMMRGEHNTGKKHKAYNIVKEAFDIIAERTNKNPIQVLITAIENAGPREEIVRLKYGGISVPKSVDTSPLRRVDQALMNIAKGARKSAFKSKRSISECLASEIIAAANYDMKAFSIAKKEEKERIAKAAR</sequence>
<reference evidence="11" key="2">
    <citation type="journal article" date="2020" name="mSystems">
        <title>Genome- and Community-Level Interaction Insights into Carbon Utilization and Element Cycling Functions of Hydrothermarchaeota in Hydrothermal Sediment.</title>
        <authorList>
            <person name="Zhou Z."/>
            <person name="Liu Y."/>
            <person name="Xu W."/>
            <person name="Pan J."/>
            <person name="Luo Z.H."/>
            <person name="Li M."/>
        </authorList>
    </citation>
    <scope>NUCLEOTIDE SEQUENCE [LARGE SCALE GENOMIC DNA]</scope>
    <source>
        <strain evidence="11">HyVt-386</strain>
    </source>
</reference>
<evidence type="ECO:0000256" key="8">
    <source>
        <dbReference type="RuleBase" id="RU003619"/>
    </source>
</evidence>
<dbReference type="PIRSF" id="PIRSF002122">
    <property type="entry name" value="RPS7p_RPS7a_RPS5e_RPS7o"/>
    <property type="match status" value="1"/>
</dbReference>
<dbReference type="PANTHER" id="PTHR11205">
    <property type="entry name" value="RIBOSOMAL PROTEIN S7"/>
    <property type="match status" value="1"/>
</dbReference>
<keyword evidence="13" id="KW-1185">Reference proteome</keyword>
<comment type="caution">
    <text evidence="12">The sequence shown here is derived from an EMBL/GenBank/DDBJ whole genome shotgun (WGS) entry which is preliminary data.</text>
</comment>
<evidence type="ECO:0000256" key="7">
    <source>
        <dbReference type="HAMAP-Rule" id="MF_00480"/>
    </source>
</evidence>
<dbReference type="AlphaFoldDB" id="A0A1F2P424"/>
<evidence type="ECO:0000256" key="6">
    <source>
        <dbReference type="ARBA" id="ARBA00023274"/>
    </source>
</evidence>
<comment type="similarity">
    <text evidence="1 7 8">Belongs to the universal ribosomal protein uS7 family.</text>
</comment>
<evidence type="ECO:0000313" key="12">
    <source>
        <dbReference type="EMBL" id="OFV65913.1"/>
    </source>
</evidence>
<evidence type="ECO:0000313" key="13">
    <source>
        <dbReference type="Proteomes" id="UP000185779"/>
    </source>
</evidence>
<proteinExistence type="inferred from homology"/>
<dbReference type="InterPro" id="IPR000235">
    <property type="entry name" value="Ribosomal_uS7"/>
</dbReference>
<comment type="subunit">
    <text evidence="2 7 9">Part of the 30S ribosomal subunit.</text>
</comment>
<reference evidence="12 13" key="1">
    <citation type="submission" date="2016-05" db="EMBL/GenBank/DDBJ databases">
        <title>Microbial consortia oxidize butane by reversing methanogenesis.</title>
        <authorList>
            <person name="Laso-Perez R."/>
            <person name="Richter M."/>
            <person name="Wegener G."/>
            <person name="Musat F."/>
        </authorList>
    </citation>
    <scope>NUCLEOTIDE SEQUENCE [LARGE SCALE GENOMIC DNA]</scope>
    <source>
        <strain evidence="12">BOX1</strain>
    </source>
</reference>
<evidence type="ECO:0000256" key="9">
    <source>
        <dbReference type="RuleBase" id="RU003621"/>
    </source>
</evidence>
<dbReference type="STRING" id="1839936.SBU_001095"/>
<protein>
    <recommendedName>
        <fullName evidence="7">Small ribosomal subunit protein uS7</fullName>
    </recommendedName>
</protein>
<dbReference type="HAMAP" id="MF_00480_A">
    <property type="entry name" value="Ribosomal_uS7_A"/>
    <property type="match status" value="1"/>
</dbReference>
<dbReference type="InterPro" id="IPR005716">
    <property type="entry name" value="Ribosomal_uS7_euk/arc"/>
</dbReference>
<keyword evidence="3 7" id="KW-0699">rRNA-binding</keyword>
<keyword evidence="5 7" id="KW-0689">Ribosomal protein</keyword>
<dbReference type="InterPro" id="IPR036823">
    <property type="entry name" value="Ribosomal_uS7_dom_sf"/>
</dbReference>
<gene>
    <name evidence="7" type="primary">rps7</name>
    <name evidence="11" type="ORF">ENI32_05710</name>
    <name evidence="12" type="ORF">SBU_001095</name>
</gene>
<dbReference type="Proteomes" id="UP000185779">
    <property type="component" value="Unassembled WGS sequence"/>
</dbReference>
<evidence type="ECO:0000256" key="4">
    <source>
        <dbReference type="ARBA" id="ARBA00022884"/>
    </source>
</evidence>
<dbReference type="NCBIfam" id="TIGR01028">
    <property type="entry name" value="uS7_euk_arch"/>
    <property type="match status" value="1"/>
</dbReference>
<dbReference type="CDD" id="cd14867">
    <property type="entry name" value="uS7_Eukaryote"/>
    <property type="match status" value="1"/>
</dbReference>
<dbReference type="NCBIfam" id="NF003106">
    <property type="entry name" value="PRK04027.1"/>
    <property type="match status" value="1"/>
</dbReference>
<keyword evidence="6 7" id="KW-0687">Ribonucleoprotein</keyword>
<dbReference type="Gene3D" id="1.10.455.10">
    <property type="entry name" value="Ribosomal protein S7 domain"/>
    <property type="match status" value="1"/>
</dbReference>
<evidence type="ECO:0000256" key="5">
    <source>
        <dbReference type="ARBA" id="ARBA00022980"/>
    </source>
</evidence>
<evidence type="ECO:0000313" key="11">
    <source>
        <dbReference type="EMBL" id="HEC57360.1"/>
    </source>
</evidence>
<dbReference type="SUPFAM" id="SSF47973">
    <property type="entry name" value="Ribosomal protein S7"/>
    <property type="match status" value="1"/>
</dbReference>
<dbReference type="PROSITE" id="PS00052">
    <property type="entry name" value="RIBOSOMAL_S7"/>
    <property type="match status" value="1"/>
</dbReference>
<dbReference type="GO" id="GO:0019843">
    <property type="term" value="F:rRNA binding"/>
    <property type="evidence" value="ECO:0007669"/>
    <property type="project" value="UniProtKB-UniRule"/>
</dbReference>
<dbReference type="Pfam" id="PF00177">
    <property type="entry name" value="Ribosomal_S7"/>
    <property type="match status" value="1"/>
</dbReference>
<dbReference type="EMBL" id="DRIE01000097">
    <property type="protein sequence ID" value="HEC57360.1"/>
    <property type="molecule type" value="Genomic_DNA"/>
</dbReference>
<comment type="function">
    <text evidence="7 9">One of the primary rRNA binding proteins, it binds directly to 16S rRNA where it nucleates assembly of the head domain of the 30S subunit. Is located at the subunit interface close to the decoding center.</text>
</comment>
<dbReference type="GO" id="GO:0015935">
    <property type="term" value="C:small ribosomal subunit"/>
    <property type="evidence" value="ECO:0007669"/>
    <property type="project" value="UniProtKB-UniRule"/>
</dbReference>
<organism evidence="12 13">
    <name type="scientific">Candidatus Syntropharchaeum butanivorans</name>
    <dbReference type="NCBI Taxonomy" id="1839936"/>
    <lineage>
        <taxon>Archaea</taxon>
        <taxon>Methanobacteriati</taxon>
        <taxon>Methanobacteriota</taxon>
        <taxon>Stenosarchaea group</taxon>
        <taxon>Methanomicrobia</taxon>
        <taxon>Methanosarcinales</taxon>
        <taxon>ANME-2 cluster</taxon>
        <taxon>Candidatus Syntropharchaeum</taxon>
    </lineage>
</organism>
<dbReference type="InterPro" id="IPR026018">
    <property type="entry name" value="Ribosomal_uS7_arc"/>
</dbReference>
<dbReference type="GO" id="GO:0006412">
    <property type="term" value="P:translation"/>
    <property type="evidence" value="ECO:0007669"/>
    <property type="project" value="UniProtKB-UniRule"/>
</dbReference>
<evidence type="ECO:0000259" key="10">
    <source>
        <dbReference type="Pfam" id="PF00177"/>
    </source>
</evidence>
<accession>A0A1F2P424</accession>